<dbReference type="EMBL" id="SSFO01000008">
    <property type="protein sequence ID" value="TXI35945.1"/>
    <property type="molecule type" value="Genomic_DNA"/>
</dbReference>
<feature type="domain" description="Tr-type G" evidence="3">
    <location>
        <begin position="18"/>
        <end position="77"/>
    </location>
</feature>
<dbReference type="SUPFAM" id="SSF52540">
    <property type="entry name" value="P-loop containing nucleoside triphosphate hydrolases"/>
    <property type="match status" value="1"/>
</dbReference>
<dbReference type="GO" id="GO:0003924">
    <property type="term" value="F:GTPase activity"/>
    <property type="evidence" value="ECO:0007669"/>
    <property type="project" value="InterPro"/>
</dbReference>
<dbReference type="InterPro" id="IPR031157">
    <property type="entry name" value="G_TR_CS"/>
</dbReference>
<evidence type="ECO:0000313" key="4">
    <source>
        <dbReference type="EMBL" id="TXI35945.1"/>
    </source>
</evidence>
<sequence length="78" mass="8545">MALQAESKTGGTQGREIDLALRVDGLAAEREQGITIDVAYRFFNTEKRKFIVADCPGHEQYTRNMITGASTADLAVIL</sequence>
<feature type="non-terminal residue" evidence="4">
    <location>
        <position position="78"/>
    </location>
</feature>
<dbReference type="PRINTS" id="PR00315">
    <property type="entry name" value="ELONGATNFCT"/>
</dbReference>
<keyword evidence="1" id="KW-0547">Nucleotide-binding</keyword>
<keyword evidence="4" id="KW-0548">Nucleotidyltransferase</keyword>
<keyword evidence="4" id="KW-0808">Transferase</keyword>
<proteinExistence type="predicted"/>
<evidence type="ECO:0000256" key="1">
    <source>
        <dbReference type="ARBA" id="ARBA00022741"/>
    </source>
</evidence>
<dbReference type="GO" id="GO:0004781">
    <property type="term" value="F:sulfate adenylyltransferase (ATP) activity"/>
    <property type="evidence" value="ECO:0007669"/>
    <property type="project" value="UniProtKB-EC"/>
</dbReference>
<dbReference type="EC" id="2.7.1.25" evidence="4"/>
<organism evidence="4 5">
    <name type="scientific">Aquipseudomonas alcaligenes</name>
    <name type="common">Pseudomonas alcaligenes</name>
    <dbReference type="NCBI Taxonomy" id="43263"/>
    <lineage>
        <taxon>Bacteria</taxon>
        <taxon>Pseudomonadati</taxon>
        <taxon>Pseudomonadota</taxon>
        <taxon>Gammaproteobacteria</taxon>
        <taxon>Pseudomonadales</taxon>
        <taxon>Pseudomonadaceae</taxon>
        <taxon>Aquipseudomonas</taxon>
    </lineage>
</organism>
<evidence type="ECO:0000256" key="2">
    <source>
        <dbReference type="ARBA" id="ARBA00023134"/>
    </source>
</evidence>
<name>A0A5C7WH05_AQUAC</name>
<keyword evidence="4" id="KW-0418">Kinase</keyword>
<evidence type="ECO:0000259" key="3">
    <source>
        <dbReference type="Pfam" id="PF00009"/>
    </source>
</evidence>
<protein>
    <submittedName>
        <fullName evidence="4">Adenylyl-sulfate kinase</fullName>
        <ecNumber evidence="4">2.7.1.25</ecNumber>
        <ecNumber evidence="4">2.7.7.4</ecNumber>
    </submittedName>
</protein>
<dbReference type="GO" id="GO:0005525">
    <property type="term" value="F:GTP binding"/>
    <property type="evidence" value="ECO:0007669"/>
    <property type="project" value="UniProtKB-KW"/>
</dbReference>
<dbReference type="GO" id="GO:0004020">
    <property type="term" value="F:adenylylsulfate kinase activity"/>
    <property type="evidence" value="ECO:0007669"/>
    <property type="project" value="UniProtKB-EC"/>
</dbReference>
<keyword evidence="2" id="KW-0342">GTP-binding</keyword>
<dbReference type="InterPro" id="IPR000795">
    <property type="entry name" value="T_Tr_GTP-bd_dom"/>
</dbReference>
<gene>
    <name evidence="4" type="ORF">E6Q69_00380</name>
</gene>
<dbReference type="Pfam" id="PF00009">
    <property type="entry name" value="GTP_EFTU"/>
    <property type="match status" value="1"/>
</dbReference>
<dbReference type="PROSITE" id="PS00301">
    <property type="entry name" value="G_TR_1"/>
    <property type="match status" value="1"/>
</dbReference>
<reference evidence="4 5" key="1">
    <citation type="submission" date="2018-09" db="EMBL/GenBank/DDBJ databases">
        <title>Metagenome Assembled Genomes from an Advanced Water Purification Facility.</title>
        <authorList>
            <person name="Stamps B.W."/>
            <person name="Spear J.R."/>
        </authorList>
    </citation>
    <scope>NUCLEOTIDE SEQUENCE [LARGE SCALE GENOMIC DNA]</scope>
    <source>
        <strain evidence="4">Bin_52_1</strain>
    </source>
</reference>
<evidence type="ECO:0000313" key="5">
    <source>
        <dbReference type="Proteomes" id="UP000321110"/>
    </source>
</evidence>
<accession>A0A5C7WH05</accession>
<dbReference type="PANTHER" id="PTHR23115">
    <property type="entry name" value="TRANSLATION FACTOR"/>
    <property type="match status" value="1"/>
</dbReference>
<dbReference type="AlphaFoldDB" id="A0A5C7WH05"/>
<comment type="caution">
    <text evidence="4">The sequence shown here is derived from an EMBL/GenBank/DDBJ whole genome shotgun (WGS) entry which is preliminary data.</text>
</comment>
<dbReference type="Gene3D" id="3.40.50.300">
    <property type="entry name" value="P-loop containing nucleotide triphosphate hydrolases"/>
    <property type="match status" value="1"/>
</dbReference>
<dbReference type="Proteomes" id="UP000321110">
    <property type="component" value="Unassembled WGS sequence"/>
</dbReference>
<dbReference type="InterPro" id="IPR050100">
    <property type="entry name" value="TRAFAC_GTPase_members"/>
</dbReference>
<dbReference type="EC" id="2.7.7.4" evidence="4"/>
<dbReference type="InterPro" id="IPR027417">
    <property type="entry name" value="P-loop_NTPase"/>
</dbReference>